<keyword evidence="3 6" id="KW-0812">Transmembrane</keyword>
<evidence type="ECO:0000313" key="7">
    <source>
        <dbReference type="EMBL" id="UPM43392.1"/>
    </source>
</evidence>
<dbReference type="EMBL" id="CP096019">
    <property type="protein sequence ID" value="UPM43392.1"/>
    <property type="molecule type" value="Genomic_DNA"/>
</dbReference>
<reference evidence="7" key="1">
    <citation type="submission" date="2022-04" db="EMBL/GenBank/DDBJ databases">
        <title>Halocatena sp. nov., isolated from a salt lake.</title>
        <authorList>
            <person name="Cui H.-L."/>
        </authorList>
    </citation>
    <scope>NUCLEOTIDE SEQUENCE</scope>
    <source>
        <strain evidence="7">AD-1</strain>
    </source>
</reference>
<feature type="transmembrane region" description="Helical" evidence="6">
    <location>
        <begin position="53"/>
        <end position="72"/>
    </location>
</feature>
<evidence type="ECO:0000256" key="6">
    <source>
        <dbReference type="SAM" id="Phobius"/>
    </source>
</evidence>
<keyword evidence="5 6" id="KW-0472">Membrane</keyword>
<evidence type="ECO:0000256" key="5">
    <source>
        <dbReference type="ARBA" id="ARBA00023136"/>
    </source>
</evidence>
<sequence>MAKLGTQGPASLILIRLLVGGVFITEGIQKLLFPGILGTTRFATMGFPVPQTTATVVGVIEVIAGGAVLVGLATRLAAVFLLLIAFGAIVTTKIPILVGHGIWVFPVQDAERYGVWGFLHAWRGDIAMLLGSLYLLIEID</sequence>
<dbReference type="GeneID" id="71926951"/>
<accession>A0A8U0A2S9</accession>
<gene>
    <name evidence="7" type="ORF">MW046_02850</name>
</gene>
<feature type="transmembrane region" description="Helical" evidence="6">
    <location>
        <begin position="79"/>
        <end position="103"/>
    </location>
</feature>
<dbReference type="Proteomes" id="UP000831768">
    <property type="component" value="Chromosome"/>
</dbReference>
<dbReference type="KEGG" id="haad:MW046_02850"/>
<dbReference type="PANTHER" id="PTHR33452">
    <property type="entry name" value="OXIDOREDUCTASE CATD-RELATED"/>
    <property type="match status" value="1"/>
</dbReference>
<proteinExistence type="predicted"/>
<feature type="transmembrane region" description="Helical" evidence="6">
    <location>
        <begin position="115"/>
        <end position="137"/>
    </location>
</feature>
<dbReference type="AlphaFoldDB" id="A0A8U0A2S9"/>
<organism evidence="7 8">
    <name type="scientific">Halocatena salina</name>
    <dbReference type="NCBI Taxonomy" id="2934340"/>
    <lineage>
        <taxon>Archaea</taxon>
        <taxon>Methanobacteriati</taxon>
        <taxon>Methanobacteriota</taxon>
        <taxon>Stenosarchaea group</taxon>
        <taxon>Halobacteria</taxon>
        <taxon>Halobacteriales</taxon>
        <taxon>Natronomonadaceae</taxon>
        <taxon>Halocatena</taxon>
    </lineage>
</organism>
<dbReference type="PANTHER" id="PTHR33452:SF1">
    <property type="entry name" value="INNER MEMBRANE PROTEIN YPHA-RELATED"/>
    <property type="match status" value="1"/>
</dbReference>
<dbReference type="RefSeq" id="WP_247994059.1">
    <property type="nucleotide sequence ID" value="NZ_CP096019.1"/>
</dbReference>
<name>A0A8U0A2S9_9EURY</name>
<dbReference type="InterPro" id="IPR032808">
    <property type="entry name" value="DoxX"/>
</dbReference>
<dbReference type="Pfam" id="PF07681">
    <property type="entry name" value="DoxX"/>
    <property type="match status" value="1"/>
</dbReference>
<feature type="transmembrane region" description="Helical" evidence="6">
    <location>
        <begin position="12"/>
        <end position="33"/>
    </location>
</feature>
<evidence type="ECO:0000256" key="3">
    <source>
        <dbReference type="ARBA" id="ARBA00022692"/>
    </source>
</evidence>
<evidence type="ECO:0000256" key="1">
    <source>
        <dbReference type="ARBA" id="ARBA00004651"/>
    </source>
</evidence>
<keyword evidence="4 6" id="KW-1133">Transmembrane helix</keyword>
<keyword evidence="8" id="KW-1185">Reference proteome</keyword>
<keyword evidence="2" id="KW-1003">Cell membrane</keyword>
<evidence type="ECO:0000313" key="8">
    <source>
        <dbReference type="Proteomes" id="UP000831768"/>
    </source>
</evidence>
<comment type="subcellular location">
    <subcellularLocation>
        <location evidence="1">Cell membrane</location>
        <topology evidence="1">Multi-pass membrane protein</topology>
    </subcellularLocation>
</comment>
<evidence type="ECO:0000256" key="2">
    <source>
        <dbReference type="ARBA" id="ARBA00022475"/>
    </source>
</evidence>
<dbReference type="GO" id="GO:0005886">
    <property type="term" value="C:plasma membrane"/>
    <property type="evidence" value="ECO:0007669"/>
    <property type="project" value="UniProtKB-SubCell"/>
</dbReference>
<protein>
    <submittedName>
        <fullName evidence="7">DoxX family protein</fullName>
    </submittedName>
</protein>
<dbReference type="InterPro" id="IPR051907">
    <property type="entry name" value="DoxX-like_oxidoreductase"/>
</dbReference>
<evidence type="ECO:0000256" key="4">
    <source>
        <dbReference type="ARBA" id="ARBA00022989"/>
    </source>
</evidence>